<dbReference type="STRING" id="671072.PL9214430113"/>
<dbReference type="AlphaFoldDB" id="A0A1J1LHQ7"/>
<proteinExistence type="predicted"/>
<keyword evidence="2" id="KW-1185">Reference proteome</keyword>
<gene>
    <name evidence="1" type="ORF">PL9214430113</name>
</gene>
<dbReference type="Proteomes" id="UP000184315">
    <property type="component" value="Unassembled WGS sequence"/>
</dbReference>
<dbReference type="EMBL" id="CZDF01000148">
    <property type="protein sequence ID" value="CUR32141.1"/>
    <property type="molecule type" value="Genomic_DNA"/>
</dbReference>
<evidence type="ECO:0000313" key="2">
    <source>
        <dbReference type="Proteomes" id="UP000184315"/>
    </source>
</evidence>
<reference evidence="2" key="1">
    <citation type="submission" date="2015-10" db="EMBL/GenBank/DDBJ databases">
        <authorList>
            <person name="Regsiter A."/>
            <person name="william w."/>
        </authorList>
    </citation>
    <scope>NUCLEOTIDE SEQUENCE [LARGE SCALE GENOMIC DNA]</scope>
</reference>
<accession>A0A1J1LHQ7</accession>
<protein>
    <submittedName>
        <fullName evidence="1">Uncharacterized protein</fullName>
    </submittedName>
</protein>
<name>A0A1J1LHQ7_9CYAN</name>
<organism evidence="1 2">
    <name type="scientific">Planktothrix tepida PCC 9214</name>
    <dbReference type="NCBI Taxonomy" id="671072"/>
    <lineage>
        <taxon>Bacteria</taxon>
        <taxon>Bacillati</taxon>
        <taxon>Cyanobacteriota</taxon>
        <taxon>Cyanophyceae</taxon>
        <taxon>Oscillatoriophycideae</taxon>
        <taxon>Oscillatoriales</taxon>
        <taxon>Microcoleaceae</taxon>
        <taxon>Planktothrix</taxon>
    </lineage>
</organism>
<sequence>MAKKSQIMYAESGTEKFYFKASIADYTTEVAAACGFTLAPASLLPRPLVDQSELVRCGLCTRLQVRLANGENPPTTASLLVAVTDASAAMAYFNAGGKTLHSKTVLSANFKRDKFYV</sequence>
<evidence type="ECO:0000313" key="1">
    <source>
        <dbReference type="EMBL" id="CUR32141.1"/>
    </source>
</evidence>
<dbReference type="RefSeq" id="WP_072718899.1">
    <property type="nucleotide sequence ID" value="NZ_LN889796.1"/>
</dbReference>